<organism evidence="3">
    <name type="scientific">Anopheles darlingi</name>
    <name type="common">Mosquito</name>
    <dbReference type="NCBI Taxonomy" id="43151"/>
    <lineage>
        <taxon>Eukaryota</taxon>
        <taxon>Metazoa</taxon>
        <taxon>Ecdysozoa</taxon>
        <taxon>Arthropoda</taxon>
        <taxon>Hexapoda</taxon>
        <taxon>Insecta</taxon>
        <taxon>Pterygota</taxon>
        <taxon>Neoptera</taxon>
        <taxon>Endopterygota</taxon>
        <taxon>Diptera</taxon>
        <taxon>Nematocera</taxon>
        <taxon>Culicoidea</taxon>
        <taxon>Culicidae</taxon>
        <taxon>Anophelinae</taxon>
        <taxon>Anopheles</taxon>
    </lineage>
</organism>
<dbReference type="GO" id="GO:0033962">
    <property type="term" value="P:P-body assembly"/>
    <property type="evidence" value="ECO:0007669"/>
    <property type="project" value="TreeGrafter"/>
</dbReference>
<feature type="compositionally biased region" description="Polar residues" evidence="1">
    <location>
        <begin position="119"/>
        <end position="129"/>
    </location>
</feature>
<evidence type="ECO:0000313" key="4">
    <source>
        <dbReference type="EnsemblMetazoa" id="ADAC007236-PA"/>
    </source>
</evidence>
<protein>
    <recommendedName>
        <fullName evidence="2">DFDF domain-containing protein</fullName>
    </recommendedName>
</protein>
<sequence length="561" mass="61649">MAEKWIGKSVSIHCRNDIGIFQGIIKRVTPTDVVITKAVRNGIPLKKSTVEVTLSARDIAKFELIACSNVPSIPTKYTGPSAAESTLEEQFDELSFKSNTRKESTQPQQQQQLQQPQQDTATTSRTTIKASSSSVTVTAVSYGGNGVSTNNNSSNSTTTNTSKVSKHASNNGGKLGGRSRKNLAKESTFGSPDDDPIVMDKDFDFEKNLALFDKQAIWSEIDANQSKAAAEAGGGSGAASGSSKRPQAPSSATKTKYRHDENVLASVPAQYRRIEYLKKAPIVEKTTREYLTDEGLVIPSIPPVLLCYIGFQAVVYGYDRHRQNDFLARGATELALQLLGGSRRLTPNNQHQWPKIVIIIDEAKHGTYLSVDNLLKDFIGEDVFDKPPPGAPFRPYFERYPEEERLSDVGFCTARLLASHGLETMVCYLTHDMVNTKETIDRRLYRLTGNGFTSDVESLPSCDLVIMASTNGKPSPALRKFVSDSRAPVLAINPPQDGFEGIPIKCSIVPILPLSGTREDAVGRLYLCNIGIPNKVFEDCSFRYASPFDKFVIPIHRRKDD</sequence>
<dbReference type="GO" id="GO:0000932">
    <property type="term" value="C:P-body"/>
    <property type="evidence" value="ECO:0007669"/>
    <property type="project" value="TreeGrafter"/>
</dbReference>
<dbReference type="SUPFAM" id="SSF64153">
    <property type="entry name" value="YjeF N-terminal domain-like"/>
    <property type="match status" value="1"/>
</dbReference>
<dbReference type="GO" id="GO:0003729">
    <property type="term" value="F:mRNA binding"/>
    <property type="evidence" value="ECO:0007669"/>
    <property type="project" value="InterPro"/>
</dbReference>
<evidence type="ECO:0000313" key="5">
    <source>
        <dbReference type="Proteomes" id="UP000000673"/>
    </source>
</evidence>
<dbReference type="Proteomes" id="UP000000673">
    <property type="component" value="Unassembled WGS sequence"/>
</dbReference>
<feature type="region of interest" description="Disordered" evidence="1">
    <location>
        <begin position="78"/>
        <end position="130"/>
    </location>
</feature>
<reference evidence="3 5" key="1">
    <citation type="journal article" date="2010" name="BMC Genomics">
        <title>Combination of measures distinguishes pre-miRNAs from other stem-loops in the genome of the newly sequenced Anopheles darlingi.</title>
        <authorList>
            <person name="Mendes N.D."/>
            <person name="Freitas A.T."/>
            <person name="Vasconcelos A.T."/>
            <person name="Sagot M.F."/>
        </authorList>
    </citation>
    <scope>NUCLEOTIDE SEQUENCE</scope>
</reference>
<dbReference type="HOGENOM" id="CLU_026194_0_0_1"/>
<dbReference type="CDD" id="cd01737">
    <property type="entry name" value="LSm16_N"/>
    <property type="match status" value="1"/>
</dbReference>
<reference evidence="3" key="3">
    <citation type="journal article" date="2013" name="Nucleic Acids Res.">
        <title>The genome of Anopheles darlingi, the main neotropical malaria vector.</title>
        <authorList>
            <person name="Marinotti O."/>
            <person name="Cerqueira G.C."/>
            <person name="de Almeida L.G."/>
            <person name="Ferro M.I."/>
            <person name="Loreto E.L."/>
            <person name="Zaha A."/>
            <person name="Teixeira S.M."/>
            <person name="Wespiser A.R."/>
            <person name="Almeida E Silva A."/>
            <person name="Schlindwein A.D."/>
            <person name="Pacheco A.C."/>
            <person name="Silva A.L."/>
            <person name="Graveley B.R."/>
            <person name="Walenz B.P."/>
            <person name="Lima Bde A."/>
            <person name="Ribeiro C.A."/>
            <person name="Nunes-Silva C.G."/>
            <person name="de Carvalho C.R."/>
            <person name="Soares C.M."/>
            <person name="de Menezes C.B."/>
            <person name="Matiolli C."/>
            <person name="Caffrey D."/>
            <person name="Araujo D.A."/>
            <person name="de Oliveira D.M."/>
            <person name="Golenbock D."/>
            <person name="Grisard E.C."/>
            <person name="Fantinatti-Garboggini F."/>
            <person name="de Carvalho F.M."/>
            <person name="Barcellos F.G."/>
            <person name="Prosdocimi F."/>
            <person name="May G."/>
            <person name="Azevedo Junior G.M."/>
            <person name="Guimaraes G.M."/>
            <person name="Goldman G.H."/>
            <person name="Padilha I.Q."/>
            <person name="Batista Jda S."/>
            <person name="Ferro J.A."/>
            <person name="Ribeiro J.M."/>
            <person name="Fietto J.L."/>
            <person name="Dabbas K.M."/>
            <person name="Cerdeira L."/>
            <person name="Agnez-Lima L.F."/>
            <person name="Brocchi M."/>
            <person name="de Carvalho M.O."/>
            <person name="Teixeira Mde M."/>
            <person name="Diniz Maia Mde M."/>
            <person name="Goldman M.H."/>
            <person name="Cruz Schneider M.P."/>
            <person name="Felipe M.S."/>
            <person name="Hungria M."/>
            <person name="Nicolas M.F."/>
            <person name="Pereira M."/>
            <person name="Montes M.A."/>
            <person name="Cantao M.E."/>
            <person name="Vincentz M."/>
            <person name="Rafael M.S."/>
            <person name="Silverman N."/>
            <person name="Stoco P.H."/>
            <person name="Souza R.C."/>
            <person name="Vicentini R."/>
            <person name="Gazzinelli R.T."/>
            <person name="Neves Rde O."/>
            <person name="Silva R."/>
            <person name="Astolfi-Filho S."/>
            <person name="Maciel T.E."/>
            <person name="Urmenyi T.P."/>
            <person name="Tadei W.P."/>
            <person name="Camargo E.P."/>
            <person name="de Vasconcelos A.T."/>
        </authorList>
    </citation>
    <scope>NUCLEOTIDE SEQUENCE</scope>
</reference>
<reference evidence="3" key="2">
    <citation type="submission" date="2010-05" db="EMBL/GenBank/DDBJ databases">
        <authorList>
            <person name="Almeida L.G."/>
            <person name="Nicolas M.F."/>
            <person name="Souza R.C."/>
            <person name="Vasconcelos A.T.R."/>
        </authorList>
    </citation>
    <scope>NUCLEOTIDE SEQUENCE</scope>
</reference>
<reference evidence="4" key="4">
    <citation type="submission" date="2015-06" db="UniProtKB">
        <authorList>
            <consortium name="EnsemblMetazoa"/>
        </authorList>
    </citation>
    <scope>IDENTIFICATION</scope>
</reference>
<dbReference type="AlphaFoldDB" id="W5JAT3"/>
<dbReference type="Gene3D" id="2.30.30.100">
    <property type="match status" value="1"/>
</dbReference>
<dbReference type="InterPro" id="IPR036652">
    <property type="entry name" value="YjeF_N_dom_sf"/>
</dbReference>
<dbReference type="InterPro" id="IPR019050">
    <property type="entry name" value="FDF_dom"/>
</dbReference>
<feature type="compositionally biased region" description="Low complexity" evidence="1">
    <location>
        <begin position="106"/>
        <end position="118"/>
    </location>
</feature>
<dbReference type="EnsemblMetazoa" id="ADAC007236-RA">
    <property type="protein sequence ID" value="ADAC007236-PA"/>
    <property type="gene ID" value="ADAC007236"/>
</dbReference>
<keyword evidence="5" id="KW-1185">Reference proteome</keyword>
<evidence type="ECO:0000259" key="2">
    <source>
        <dbReference type="PROSITE" id="PS51512"/>
    </source>
</evidence>
<dbReference type="Pfam" id="PF09532">
    <property type="entry name" value="FDF"/>
    <property type="match status" value="1"/>
</dbReference>
<feature type="compositionally biased region" description="Low complexity" evidence="1">
    <location>
        <begin position="148"/>
        <end position="162"/>
    </location>
</feature>
<feature type="domain" description="DFDF" evidence="2">
    <location>
        <begin position="191"/>
        <end position="227"/>
    </location>
</feature>
<dbReference type="VEuPathDB" id="VectorBase:ADAR2_002890"/>
<dbReference type="InterPro" id="IPR025609">
    <property type="entry name" value="Lsm14-like_N"/>
</dbReference>
<dbReference type="GO" id="GO:0031087">
    <property type="term" value="P:deadenylation-independent decapping of nuclear-transcribed mRNA"/>
    <property type="evidence" value="ECO:0007669"/>
    <property type="project" value="InterPro"/>
</dbReference>
<gene>
    <name evidence="3" type="ORF">AND_007236</name>
</gene>
<dbReference type="InterPro" id="IPR025762">
    <property type="entry name" value="DFDF"/>
</dbReference>
<name>W5JAT3_ANODA</name>
<evidence type="ECO:0000256" key="1">
    <source>
        <dbReference type="SAM" id="MobiDB-lite"/>
    </source>
</evidence>
<evidence type="ECO:0000313" key="3">
    <source>
        <dbReference type="EMBL" id="ETN61111.1"/>
    </source>
</evidence>
<proteinExistence type="predicted"/>
<dbReference type="eggNOG" id="KOG2585">
    <property type="taxonomic scope" value="Eukaryota"/>
</dbReference>
<dbReference type="OMA" id="NHQWPKI"/>
<dbReference type="FunCoup" id="W5JAT3">
    <property type="interactions" value="1168"/>
</dbReference>
<dbReference type="InterPro" id="IPR034107">
    <property type="entry name" value="Lsm16_N"/>
</dbReference>
<dbReference type="VEuPathDB" id="VectorBase:ADAC007236"/>
<feature type="region of interest" description="Disordered" evidence="1">
    <location>
        <begin position="143"/>
        <end position="198"/>
    </location>
</feature>
<dbReference type="STRING" id="43151.W5JAT3"/>
<dbReference type="SMART" id="SM01271">
    <property type="entry name" value="LSM14"/>
    <property type="match status" value="1"/>
</dbReference>
<dbReference type="PROSITE" id="PS51512">
    <property type="entry name" value="DFDF"/>
    <property type="match status" value="1"/>
</dbReference>
<dbReference type="EMBL" id="ADMH02001776">
    <property type="protein sequence ID" value="ETN61111.1"/>
    <property type="molecule type" value="Genomic_DNA"/>
</dbReference>
<dbReference type="PANTHER" id="PTHR13612:SF0">
    <property type="entry name" value="ENHANCER OF MRNA-DECAPPING PROTEIN 3"/>
    <property type="match status" value="1"/>
</dbReference>
<accession>W5JAT3</accession>
<feature type="region of interest" description="Disordered" evidence="1">
    <location>
        <begin position="229"/>
        <end position="259"/>
    </location>
</feature>
<dbReference type="SMART" id="SM01199">
    <property type="entry name" value="FDF"/>
    <property type="match status" value="1"/>
</dbReference>
<dbReference type="PANTHER" id="PTHR13612">
    <property type="entry name" value="ENHANCER OF MRNA-DECAPPING PROTEIN 3"/>
    <property type="match status" value="1"/>
</dbReference>
<dbReference type="Gene3D" id="3.40.50.10260">
    <property type="entry name" value="YjeF N-terminal domain"/>
    <property type="match status" value="2"/>
</dbReference>